<reference evidence="2 3" key="2">
    <citation type="journal article" date="2011" name="PLoS Genet.">
        <title>Caenorhabditis briggsae recombinant inbred line genotypes reveal inter-strain incompatibility and the evolution of recombination.</title>
        <authorList>
            <person name="Ross J.A."/>
            <person name="Koboldt D.C."/>
            <person name="Staisch J.E."/>
            <person name="Chamberlin H.M."/>
            <person name="Gupta B.P."/>
            <person name="Miller R.D."/>
            <person name="Baird S.E."/>
            <person name="Haag E.S."/>
        </authorList>
    </citation>
    <scope>NUCLEOTIDE SEQUENCE [LARGE SCALE GENOMIC DNA]</scope>
    <source>
        <strain evidence="2 3">AF16</strain>
    </source>
</reference>
<dbReference type="Proteomes" id="UP000008549">
    <property type="component" value="Unassembled WGS sequence"/>
</dbReference>
<dbReference type="Pfam" id="PF10318">
    <property type="entry name" value="7TM_GPCR_Srh"/>
    <property type="match status" value="1"/>
</dbReference>
<dbReference type="KEGG" id="cbr:CBG_08869"/>
<evidence type="ECO:0000313" key="2">
    <source>
        <dbReference type="EMBL" id="CAP28621.2"/>
    </source>
</evidence>
<feature type="transmembrane region" description="Helical" evidence="1">
    <location>
        <begin position="14"/>
        <end position="36"/>
    </location>
</feature>
<dbReference type="GeneID" id="8577552"/>
<dbReference type="PANTHER" id="PTHR46891">
    <property type="entry name" value="SERPENTINE RECEPTOR, CLASS H-RELATED"/>
    <property type="match status" value="1"/>
</dbReference>
<dbReference type="HOGENOM" id="CLU_067921_1_0_1"/>
<dbReference type="InParanoid" id="A8X7L0"/>
<dbReference type="WormBase" id="CBG08869">
    <property type="protein sequence ID" value="CBP49780"/>
    <property type="gene ID" value="WBGene00030588"/>
</dbReference>
<evidence type="ECO:0000313" key="3">
    <source>
        <dbReference type="Proteomes" id="UP000008549"/>
    </source>
</evidence>
<reference evidence="2 3" key="1">
    <citation type="journal article" date="2003" name="PLoS Biol.">
        <title>The genome sequence of Caenorhabditis briggsae: a platform for comparative genomics.</title>
        <authorList>
            <person name="Stein L.D."/>
            <person name="Bao Z."/>
            <person name="Blasiar D."/>
            <person name="Blumenthal T."/>
            <person name="Brent M.R."/>
            <person name="Chen N."/>
            <person name="Chinwalla A."/>
            <person name="Clarke L."/>
            <person name="Clee C."/>
            <person name="Coghlan A."/>
            <person name="Coulson A."/>
            <person name="D'Eustachio P."/>
            <person name="Fitch D.H."/>
            <person name="Fulton L.A."/>
            <person name="Fulton R.E."/>
            <person name="Griffiths-Jones S."/>
            <person name="Harris T.W."/>
            <person name="Hillier L.W."/>
            <person name="Kamath R."/>
            <person name="Kuwabara P.E."/>
            <person name="Mardis E.R."/>
            <person name="Marra M.A."/>
            <person name="Miner T.L."/>
            <person name="Minx P."/>
            <person name="Mullikin J.C."/>
            <person name="Plumb R.W."/>
            <person name="Rogers J."/>
            <person name="Schein J.E."/>
            <person name="Sohrmann M."/>
            <person name="Spieth J."/>
            <person name="Stajich J.E."/>
            <person name="Wei C."/>
            <person name="Willey D."/>
            <person name="Wilson R.K."/>
            <person name="Durbin R."/>
            <person name="Waterston R.H."/>
        </authorList>
    </citation>
    <scope>NUCLEOTIDE SEQUENCE [LARGE SCALE GENOMIC DNA]</scope>
    <source>
        <strain evidence="2 3">AF16</strain>
    </source>
</reference>
<organism evidence="2 3">
    <name type="scientific">Caenorhabditis briggsae</name>
    <dbReference type="NCBI Taxonomy" id="6238"/>
    <lineage>
        <taxon>Eukaryota</taxon>
        <taxon>Metazoa</taxon>
        <taxon>Ecdysozoa</taxon>
        <taxon>Nematoda</taxon>
        <taxon>Chromadorea</taxon>
        <taxon>Rhabditida</taxon>
        <taxon>Rhabditina</taxon>
        <taxon>Rhabditomorpha</taxon>
        <taxon>Rhabditoidea</taxon>
        <taxon>Rhabditidae</taxon>
        <taxon>Peloderinae</taxon>
        <taxon>Caenorhabditis</taxon>
    </lineage>
</organism>
<dbReference type="RefSeq" id="XP_002635557.2">
    <property type="nucleotide sequence ID" value="XM_002635511.2"/>
</dbReference>
<feature type="transmembrane region" description="Helical" evidence="1">
    <location>
        <begin position="238"/>
        <end position="269"/>
    </location>
</feature>
<dbReference type="InterPro" id="IPR019422">
    <property type="entry name" value="7TM_GPCR_serpentine_rcpt_Srh"/>
</dbReference>
<dbReference type="AlphaFoldDB" id="A8X7L0"/>
<dbReference type="eggNOG" id="ENOG502TJJ8">
    <property type="taxonomic scope" value="Eukaryota"/>
</dbReference>
<dbReference type="PANTHER" id="PTHR46891:SF2">
    <property type="entry name" value="SERPENTINE RECEPTOR, CLASS H"/>
    <property type="match status" value="1"/>
</dbReference>
<feature type="transmembrane region" description="Helical" evidence="1">
    <location>
        <begin position="91"/>
        <end position="113"/>
    </location>
</feature>
<keyword evidence="3" id="KW-1185">Reference proteome</keyword>
<feature type="transmembrane region" description="Helical" evidence="1">
    <location>
        <begin position="48"/>
        <end position="71"/>
    </location>
</feature>
<evidence type="ECO:0000313" key="4">
    <source>
        <dbReference type="WormBase" id="CBG08869"/>
    </source>
</evidence>
<proteinExistence type="predicted"/>
<dbReference type="OMA" id="NAMFIYA"/>
<accession>A8X7L0</accession>
<keyword evidence="1" id="KW-1133">Transmembrane helix</keyword>
<evidence type="ECO:0000256" key="1">
    <source>
        <dbReference type="SAM" id="Phobius"/>
    </source>
</evidence>
<keyword evidence="1" id="KW-0472">Membrane</keyword>
<feature type="transmembrane region" description="Helical" evidence="1">
    <location>
        <begin position="275"/>
        <end position="295"/>
    </location>
</feature>
<keyword evidence="1" id="KW-0812">Transmembrane</keyword>
<dbReference type="CTD" id="8577552"/>
<name>A8X7L0_CAEBR</name>
<sequence>MNCLQPPTTAFRVFIHSIHIFSVPTYFITLLSLICVKSSVFKTYRLFLIWHVVENLLFEIYSSFLIVPALHPPFTLIRTTGLLSEFGINPIIQFYILATAIEFNGLSMSEMFYFRYKAGLLNYREHRFSYYFRASVYLTRAISLMDICFCILTFSDGSEFQQNYRATLVQTNPLLPFLSCPNTYSVVPFADYVSTIVLASWICQTVNLTVSIPLAVGYMSENVPKSISPATWKIQQQLMWSLTIQAGIHGIMLGVPNAMFIYALFFGFIEEAPGYAAFVFLTYHGFLSAFSMIICTRQYGNIY</sequence>
<protein>
    <submittedName>
        <fullName evidence="2">Protein CBG08869</fullName>
    </submittedName>
</protein>
<gene>
    <name evidence="2 4" type="ORF">CBG08869</name>
    <name evidence="2" type="ORF">CBG_08869</name>
</gene>
<dbReference type="EMBL" id="HE601187">
    <property type="protein sequence ID" value="CAP28621.2"/>
    <property type="molecule type" value="Genomic_DNA"/>
</dbReference>